<protein>
    <recommendedName>
        <fullName evidence="2 9">Carbonic anhydrase</fullName>
        <ecNumber evidence="2 9">4.2.1.1</ecNumber>
    </recommendedName>
    <alternativeName>
        <fullName evidence="9">Carbonate dehydratase</fullName>
    </alternativeName>
</protein>
<sequence>MCKVCESQKETTENERRSFHRLAGLSASALMLSGILPKQAALAASTETTSPKPQNDLDAKQALTRLLAGNTRYVEGVAKRHDFIAEREALVGGQNPFAAVLGCADSRIAPEYAFDTSRGDLFVVRVAGNFVTNDGLASLEYAVAVLGTPLILVLGHESCGAVSAGVKALKENAKFPGQIQSLADAIKPSVEKILKEPGNLLENAIAQNVKDTVSRLKHESPILSNALEKGELNIVGGVYKLSSGKVEIIV</sequence>
<dbReference type="GO" id="GO:0004089">
    <property type="term" value="F:carbonate dehydratase activity"/>
    <property type="evidence" value="ECO:0007669"/>
    <property type="project" value="UniProtKB-UniRule"/>
</dbReference>
<feature type="binding site" evidence="8">
    <location>
        <position position="159"/>
    </location>
    <ligand>
        <name>Zn(2+)</name>
        <dbReference type="ChEBI" id="CHEBI:29105"/>
    </ligand>
</feature>
<keyword evidence="3 8" id="KW-0479">Metal-binding</keyword>
<dbReference type="SUPFAM" id="SSF53056">
    <property type="entry name" value="beta-carbonic anhydrase, cab"/>
    <property type="match status" value="1"/>
</dbReference>
<evidence type="ECO:0000313" key="11">
    <source>
        <dbReference type="Proteomes" id="UP000325645"/>
    </source>
</evidence>
<reference evidence="10 11" key="1">
    <citation type="submission" date="2019-09" db="EMBL/GenBank/DDBJ databases">
        <authorList>
            <person name="Chandra G."/>
            <person name="Truman W A."/>
        </authorList>
    </citation>
    <scope>NUCLEOTIDE SEQUENCE [LARGE SCALE GENOMIC DNA]</scope>
    <source>
        <strain evidence="10">PS943</strain>
    </source>
</reference>
<dbReference type="EC" id="4.2.1.1" evidence="2 9"/>
<evidence type="ECO:0000256" key="6">
    <source>
        <dbReference type="ARBA" id="ARBA00024993"/>
    </source>
</evidence>
<dbReference type="PANTHER" id="PTHR11002:SF79">
    <property type="entry name" value="CARBONIC ANHYDRASE 2"/>
    <property type="match status" value="1"/>
</dbReference>
<proteinExistence type="inferred from homology"/>
<evidence type="ECO:0000256" key="7">
    <source>
        <dbReference type="ARBA" id="ARBA00048348"/>
    </source>
</evidence>
<dbReference type="PROSITE" id="PS00704">
    <property type="entry name" value="PROK_CO2_ANHYDRASE_1"/>
    <property type="match status" value="1"/>
</dbReference>
<feature type="binding site" evidence="8">
    <location>
        <position position="105"/>
    </location>
    <ligand>
        <name>Zn(2+)</name>
        <dbReference type="ChEBI" id="CHEBI:29105"/>
    </ligand>
</feature>
<evidence type="ECO:0000256" key="4">
    <source>
        <dbReference type="ARBA" id="ARBA00022833"/>
    </source>
</evidence>
<dbReference type="InterPro" id="IPR036874">
    <property type="entry name" value="Carbonic_anhydrase_sf"/>
</dbReference>
<organism evidence="10 11">
    <name type="scientific">Pseudomonas fluorescens</name>
    <dbReference type="NCBI Taxonomy" id="294"/>
    <lineage>
        <taxon>Bacteria</taxon>
        <taxon>Pseudomonadati</taxon>
        <taxon>Pseudomonadota</taxon>
        <taxon>Gammaproteobacteria</taxon>
        <taxon>Pseudomonadales</taxon>
        <taxon>Pseudomonadaceae</taxon>
        <taxon>Pseudomonas</taxon>
    </lineage>
</organism>
<evidence type="ECO:0000256" key="1">
    <source>
        <dbReference type="ARBA" id="ARBA00006217"/>
    </source>
</evidence>
<dbReference type="PANTHER" id="PTHR11002">
    <property type="entry name" value="CARBONIC ANHYDRASE"/>
    <property type="match status" value="1"/>
</dbReference>
<dbReference type="FunFam" id="3.40.1050.10:FF:000006">
    <property type="entry name" value="Carbonic anhydrase"/>
    <property type="match status" value="1"/>
</dbReference>
<dbReference type="CDD" id="cd03378">
    <property type="entry name" value="beta_CA_cladeC"/>
    <property type="match status" value="1"/>
</dbReference>
<evidence type="ECO:0000256" key="2">
    <source>
        <dbReference type="ARBA" id="ARBA00012925"/>
    </source>
</evidence>
<dbReference type="PROSITE" id="PS00705">
    <property type="entry name" value="PROK_CO2_ANHYDRASE_2"/>
    <property type="match status" value="1"/>
</dbReference>
<comment type="function">
    <text evidence="9">Reversible hydration of carbon dioxide.</text>
</comment>
<dbReference type="Proteomes" id="UP000325645">
    <property type="component" value="Unassembled WGS sequence"/>
</dbReference>
<feature type="binding site" evidence="8">
    <location>
        <position position="156"/>
    </location>
    <ligand>
        <name>Zn(2+)</name>
        <dbReference type="ChEBI" id="CHEBI:29105"/>
    </ligand>
</feature>
<dbReference type="Pfam" id="PF00484">
    <property type="entry name" value="Pro_CA"/>
    <property type="match status" value="1"/>
</dbReference>
<dbReference type="GO" id="GO:0015976">
    <property type="term" value="P:carbon utilization"/>
    <property type="evidence" value="ECO:0007669"/>
    <property type="project" value="InterPro"/>
</dbReference>
<comment type="similarity">
    <text evidence="1 9">Belongs to the beta-class carbonic anhydrase family.</text>
</comment>
<evidence type="ECO:0000313" key="10">
    <source>
        <dbReference type="EMBL" id="VVQ29212.1"/>
    </source>
</evidence>
<name>A0A5E7W2J6_PSEFL</name>
<dbReference type="Gene3D" id="3.40.1050.10">
    <property type="entry name" value="Carbonic anhydrase"/>
    <property type="match status" value="1"/>
</dbReference>
<comment type="catalytic activity">
    <reaction evidence="7 9">
        <text>hydrogencarbonate + H(+) = CO2 + H2O</text>
        <dbReference type="Rhea" id="RHEA:10748"/>
        <dbReference type="ChEBI" id="CHEBI:15377"/>
        <dbReference type="ChEBI" id="CHEBI:15378"/>
        <dbReference type="ChEBI" id="CHEBI:16526"/>
        <dbReference type="ChEBI" id="CHEBI:17544"/>
        <dbReference type="EC" id="4.2.1.1"/>
    </reaction>
</comment>
<dbReference type="AlphaFoldDB" id="A0A5E7W2J6"/>
<gene>
    <name evidence="10" type="ORF">PS943_01198</name>
</gene>
<evidence type="ECO:0000256" key="5">
    <source>
        <dbReference type="ARBA" id="ARBA00023239"/>
    </source>
</evidence>
<evidence type="ECO:0000256" key="9">
    <source>
        <dbReference type="RuleBase" id="RU003956"/>
    </source>
</evidence>
<dbReference type="SMART" id="SM00947">
    <property type="entry name" value="Pro_CA"/>
    <property type="match status" value="1"/>
</dbReference>
<dbReference type="GO" id="GO:0008270">
    <property type="term" value="F:zinc ion binding"/>
    <property type="evidence" value="ECO:0007669"/>
    <property type="project" value="UniProtKB-UniRule"/>
</dbReference>
<dbReference type="RefSeq" id="WP_150655610.1">
    <property type="nucleotide sequence ID" value="NZ_CABVJH010000002.1"/>
</dbReference>
<comment type="cofactor">
    <cofactor evidence="8">
        <name>Zn(2+)</name>
        <dbReference type="ChEBI" id="CHEBI:29105"/>
    </cofactor>
    <text evidence="8">Binds 1 zinc ion per subunit.</text>
</comment>
<dbReference type="EMBL" id="CABVJH010000002">
    <property type="protein sequence ID" value="VVQ29212.1"/>
    <property type="molecule type" value="Genomic_DNA"/>
</dbReference>
<keyword evidence="5 9" id="KW-0456">Lyase</keyword>
<evidence type="ECO:0000256" key="8">
    <source>
        <dbReference type="PIRSR" id="PIRSR601765-1"/>
    </source>
</evidence>
<keyword evidence="4 8" id="KW-0862">Zinc</keyword>
<comment type="function">
    <text evidence="6">Catalyzes the reversible hydration of carbon dioxide to form bicarbonate.</text>
</comment>
<evidence type="ECO:0000256" key="3">
    <source>
        <dbReference type="ARBA" id="ARBA00022723"/>
    </source>
</evidence>
<feature type="binding site" evidence="8">
    <location>
        <position position="103"/>
    </location>
    <ligand>
        <name>Zn(2+)</name>
        <dbReference type="ChEBI" id="CHEBI:29105"/>
    </ligand>
</feature>
<dbReference type="InterPro" id="IPR001765">
    <property type="entry name" value="Carbonic_anhydrase"/>
</dbReference>
<accession>A0A5E7W2J6</accession>
<dbReference type="InterPro" id="IPR015892">
    <property type="entry name" value="Carbonic_anhydrase_CS"/>
</dbReference>